<proteinExistence type="inferred from homology"/>
<keyword evidence="8" id="KW-0808">Transferase</keyword>
<dbReference type="SUPFAM" id="SSF55347">
    <property type="entry name" value="Glyceraldehyde-3-phosphate dehydrogenase-like, C-terminal domain"/>
    <property type="match status" value="1"/>
</dbReference>
<gene>
    <name evidence="22" type="ORF">SUZIE_123155</name>
</gene>
<comment type="subunit">
    <text evidence="18">Homotetramer. Interacts with TPPP; the interaction is direct. Interacts (when S-nitrosylated) with SIAH1; leading to nuclear translocation. Interacts with RILPL1/GOSPEL, leading to prevent the interaction between GAPDH and SIAH1 and prevent nuclear translocation. Interacts with CHP1; the interaction increases the binding of CHP1 with microtubules. Associates with microtubules. Interacts with EIF1AD, USP25, PRKCI and WARS1. Interacts with phosphorylated RPL13A; inhibited by oxidatively-modified low-densitity lipoprotein (LDL(ox)). Component of the GAIT complex. Interacts with FKBP6; leading to inhibit GAPDH catalytic activity. Interacts with TRAF2, promoting TRAF2 ubiquitination. Interacts with TRAF3, promoting TRAF3 ubiquitination.</text>
</comment>
<comment type="pathway">
    <text evidence="4">Carbohydrate degradation; glycolysis; pyruvate from D-glyceraldehyde 3-phosphate: step 1/5.</text>
</comment>
<evidence type="ECO:0000256" key="7">
    <source>
        <dbReference type="ARBA" id="ARBA00022490"/>
    </source>
</evidence>
<evidence type="ECO:0000256" key="5">
    <source>
        <dbReference type="ARBA" id="ARBA00007406"/>
    </source>
</evidence>
<keyword evidence="7" id="KW-0963">Cytoplasm</keyword>
<accession>A0AA41SVZ4</accession>
<dbReference type="PANTHER" id="PTHR10836">
    <property type="entry name" value="GLYCERALDEHYDE 3-PHOSPHATE DEHYDROGENASE"/>
    <property type="match status" value="1"/>
</dbReference>
<evidence type="ECO:0000256" key="6">
    <source>
        <dbReference type="ARBA" id="ARBA00013119"/>
    </source>
</evidence>
<evidence type="ECO:0000256" key="2">
    <source>
        <dbReference type="ARBA" id="ARBA00004245"/>
    </source>
</evidence>
<keyword evidence="16" id="KW-0539">Nucleus</keyword>
<evidence type="ECO:0000313" key="23">
    <source>
        <dbReference type="Proteomes" id="UP001166674"/>
    </source>
</evidence>
<dbReference type="InterPro" id="IPR020831">
    <property type="entry name" value="GlycerAld/Erythrose_P_DH"/>
</dbReference>
<keyword evidence="14" id="KW-0324">Glycolysis</keyword>
<dbReference type="Gene3D" id="3.30.360.10">
    <property type="entry name" value="Dihydrodipicolinate Reductase, domain 2"/>
    <property type="match status" value="1"/>
</dbReference>
<evidence type="ECO:0000256" key="20">
    <source>
        <dbReference type="ARBA" id="ARBA00048005"/>
    </source>
</evidence>
<comment type="catalytic activity">
    <reaction evidence="20">
        <text>S-nitroso-L-cysteinyl-[GAPDH] + L-cysteinyl-[protein] = L-cysteinyl-[GAPDH] + S-nitroso-L-cysteinyl-[protein]</text>
        <dbReference type="Rhea" id="RHEA:66684"/>
        <dbReference type="Rhea" id="RHEA-COMP:10131"/>
        <dbReference type="Rhea" id="RHEA-COMP:17089"/>
        <dbReference type="Rhea" id="RHEA-COMP:17090"/>
        <dbReference type="Rhea" id="RHEA-COMP:17091"/>
        <dbReference type="ChEBI" id="CHEBI:29950"/>
        <dbReference type="ChEBI" id="CHEBI:149494"/>
    </reaction>
    <physiologicalReaction direction="left-to-right" evidence="20">
        <dbReference type="Rhea" id="RHEA:66685"/>
    </physiologicalReaction>
</comment>
<evidence type="ECO:0000256" key="15">
    <source>
        <dbReference type="ARBA" id="ARBA00023212"/>
    </source>
</evidence>
<dbReference type="GO" id="GO:0016740">
    <property type="term" value="F:transferase activity"/>
    <property type="evidence" value="ECO:0007669"/>
    <property type="project" value="UniProtKB-KW"/>
</dbReference>
<dbReference type="PANTHER" id="PTHR10836:SF111">
    <property type="entry name" value="GLYCERALDEHYDE-3-PHOSPHATE DEHYDROGENASE"/>
    <property type="match status" value="1"/>
</dbReference>
<evidence type="ECO:0000256" key="14">
    <source>
        <dbReference type="ARBA" id="ARBA00023152"/>
    </source>
</evidence>
<evidence type="ECO:0000256" key="16">
    <source>
        <dbReference type="ARBA" id="ARBA00023242"/>
    </source>
</evidence>
<keyword evidence="11" id="KW-0810">Translation regulation</keyword>
<dbReference type="GO" id="GO:0005829">
    <property type="term" value="C:cytosol"/>
    <property type="evidence" value="ECO:0007669"/>
    <property type="project" value="UniProtKB-SubCell"/>
</dbReference>
<keyword evidence="23" id="KW-1185">Reference proteome</keyword>
<evidence type="ECO:0000256" key="1">
    <source>
        <dbReference type="ARBA" id="ARBA00004123"/>
    </source>
</evidence>
<comment type="similarity">
    <text evidence="5">Belongs to the glyceraldehyde-3-phosphate dehydrogenase family.</text>
</comment>
<comment type="catalytic activity">
    <reaction evidence="19">
        <text>D-glyceraldehyde 3-phosphate + phosphate + NAD(+) = (2R)-3-phospho-glyceroyl phosphate + NADH + H(+)</text>
        <dbReference type="Rhea" id="RHEA:10300"/>
        <dbReference type="ChEBI" id="CHEBI:15378"/>
        <dbReference type="ChEBI" id="CHEBI:43474"/>
        <dbReference type="ChEBI" id="CHEBI:57540"/>
        <dbReference type="ChEBI" id="CHEBI:57604"/>
        <dbReference type="ChEBI" id="CHEBI:57945"/>
        <dbReference type="ChEBI" id="CHEBI:59776"/>
        <dbReference type="EC" id="1.2.1.12"/>
    </reaction>
</comment>
<evidence type="ECO:0000256" key="19">
    <source>
        <dbReference type="ARBA" id="ARBA00047698"/>
    </source>
</evidence>
<evidence type="ECO:0000313" key="22">
    <source>
        <dbReference type="EMBL" id="MBZ3873482.1"/>
    </source>
</evidence>
<keyword evidence="9" id="KW-0053">Apoptosis</keyword>
<evidence type="ECO:0000256" key="13">
    <source>
        <dbReference type="ARBA" id="ARBA00023027"/>
    </source>
</evidence>
<dbReference type="EC" id="1.2.1.12" evidence="6"/>
<dbReference type="GO" id="GO:0006915">
    <property type="term" value="P:apoptotic process"/>
    <property type="evidence" value="ECO:0007669"/>
    <property type="project" value="UniProtKB-KW"/>
</dbReference>
<comment type="caution">
    <text evidence="22">The sequence shown here is derived from an EMBL/GenBank/DDBJ whole genome shotgun (WGS) entry which is preliminary data.</text>
</comment>
<keyword evidence="15" id="KW-0206">Cytoskeleton</keyword>
<keyword evidence="12" id="KW-0560">Oxidoreductase</keyword>
<dbReference type="GO" id="GO:0005856">
    <property type="term" value="C:cytoskeleton"/>
    <property type="evidence" value="ECO:0007669"/>
    <property type="project" value="UniProtKB-SubCell"/>
</dbReference>
<keyword evidence="10" id="KW-0702">S-nitrosylation</keyword>
<protein>
    <recommendedName>
        <fullName evidence="6">glyceraldehyde-3-phosphate dehydrogenase (phosphorylating)</fullName>
        <ecNumber evidence="6">1.2.1.12</ecNumber>
    </recommendedName>
    <alternativeName>
        <fullName evidence="17">Peptidyl-cysteine S-nitrosylase GAPDH</fullName>
    </alternativeName>
</protein>
<dbReference type="Pfam" id="PF02800">
    <property type="entry name" value="Gp_dh_C"/>
    <property type="match status" value="1"/>
</dbReference>
<comment type="subcellular location">
    <subcellularLocation>
        <location evidence="2">Cytoplasm</location>
        <location evidence="2">Cytoskeleton</location>
    </subcellularLocation>
    <subcellularLocation>
        <location evidence="3">Cytoplasm</location>
        <location evidence="3">Cytosol</location>
    </subcellularLocation>
    <subcellularLocation>
        <location evidence="1">Nucleus</location>
    </subcellularLocation>
</comment>
<evidence type="ECO:0000256" key="9">
    <source>
        <dbReference type="ARBA" id="ARBA00022703"/>
    </source>
</evidence>
<dbReference type="GO" id="GO:0006417">
    <property type="term" value="P:regulation of translation"/>
    <property type="evidence" value="ECO:0007669"/>
    <property type="project" value="UniProtKB-KW"/>
</dbReference>
<dbReference type="InterPro" id="IPR020829">
    <property type="entry name" value="GlycerAld_3-P_DH_cat"/>
</dbReference>
<reference evidence="22" key="1">
    <citation type="submission" date="2020-03" db="EMBL/GenBank/DDBJ databases">
        <title>Studies in the Genomics of Life Span.</title>
        <authorList>
            <person name="Glass D."/>
        </authorList>
    </citation>
    <scope>NUCLEOTIDE SEQUENCE</scope>
    <source>
        <strain evidence="22">SUZIE</strain>
        <tissue evidence="22">Muscle</tissue>
    </source>
</reference>
<keyword evidence="13" id="KW-0520">NAD</keyword>
<dbReference type="EMBL" id="JAATJV010206000">
    <property type="protein sequence ID" value="MBZ3873482.1"/>
    <property type="molecule type" value="Genomic_DNA"/>
</dbReference>
<evidence type="ECO:0000256" key="18">
    <source>
        <dbReference type="ARBA" id="ARBA00046997"/>
    </source>
</evidence>
<organism evidence="22 23">
    <name type="scientific">Sciurus carolinensis</name>
    <name type="common">Eastern gray squirrel</name>
    <dbReference type="NCBI Taxonomy" id="30640"/>
    <lineage>
        <taxon>Eukaryota</taxon>
        <taxon>Metazoa</taxon>
        <taxon>Chordata</taxon>
        <taxon>Craniata</taxon>
        <taxon>Vertebrata</taxon>
        <taxon>Euteleostomi</taxon>
        <taxon>Mammalia</taxon>
        <taxon>Eutheria</taxon>
        <taxon>Euarchontoglires</taxon>
        <taxon>Glires</taxon>
        <taxon>Rodentia</taxon>
        <taxon>Sciuromorpha</taxon>
        <taxon>Sciuridae</taxon>
        <taxon>Sciurinae</taxon>
        <taxon>Sciurini</taxon>
        <taxon>Sciurus</taxon>
    </lineage>
</organism>
<evidence type="ECO:0000256" key="4">
    <source>
        <dbReference type="ARBA" id="ARBA00004869"/>
    </source>
</evidence>
<evidence type="ECO:0000256" key="8">
    <source>
        <dbReference type="ARBA" id="ARBA00022679"/>
    </source>
</evidence>
<sequence>MWHNSHEASQNILPLFTNAAKSADNVIPELNGTLFGMVFHVSHGFNLHLEKTVKTGKIEKLVKQASGGPLKSILSCSNDQVVSCDFCSNSHSSVFGTGAHIALNDHFLQITF</sequence>
<dbReference type="AlphaFoldDB" id="A0AA41SVZ4"/>
<dbReference type="Proteomes" id="UP001166674">
    <property type="component" value="Unassembled WGS sequence"/>
</dbReference>
<feature type="domain" description="Glyceraldehyde 3-phosphate dehydrogenase catalytic" evidence="21">
    <location>
        <begin position="3"/>
        <end position="110"/>
    </location>
</feature>
<evidence type="ECO:0000256" key="17">
    <source>
        <dbReference type="ARBA" id="ARBA00031890"/>
    </source>
</evidence>
<evidence type="ECO:0000259" key="21">
    <source>
        <dbReference type="Pfam" id="PF02800"/>
    </source>
</evidence>
<dbReference type="GO" id="GO:0004365">
    <property type="term" value="F:glyceraldehyde-3-phosphate dehydrogenase (NAD+) (phosphorylating) activity"/>
    <property type="evidence" value="ECO:0007669"/>
    <property type="project" value="UniProtKB-EC"/>
</dbReference>
<dbReference type="GO" id="GO:0006096">
    <property type="term" value="P:glycolytic process"/>
    <property type="evidence" value="ECO:0007669"/>
    <property type="project" value="UniProtKB-KW"/>
</dbReference>
<evidence type="ECO:0000256" key="10">
    <source>
        <dbReference type="ARBA" id="ARBA00022799"/>
    </source>
</evidence>
<evidence type="ECO:0000256" key="3">
    <source>
        <dbReference type="ARBA" id="ARBA00004514"/>
    </source>
</evidence>
<name>A0AA41SVZ4_SCICA</name>
<evidence type="ECO:0000256" key="11">
    <source>
        <dbReference type="ARBA" id="ARBA00022845"/>
    </source>
</evidence>
<dbReference type="GO" id="GO:0005634">
    <property type="term" value="C:nucleus"/>
    <property type="evidence" value="ECO:0007669"/>
    <property type="project" value="UniProtKB-SubCell"/>
</dbReference>
<evidence type="ECO:0000256" key="12">
    <source>
        <dbReference type="ARBA" id="ARBA00023002"/>
    </source>
</evidence>